<dbReference type="STRING" id="1617426.TR69_WS6001000461"/>
<organism evidence="8 9">
    <name type="scientific">candidate division WS6 bacterium OLB20</name>
    <dbReference type="NCBI Taxonomy" id="1617426"/>
    <lineage>
        <taxon>Bacteria</taxon>
        <taxon>Candidatus Dojkabacteria</taxon>
    </lineage>
</organism>
<dbReference type="Pfam" id="PF04545">
    <property type="entry name" value="Sigma70_r4"/>
    <property type="match status" value="1"/>
</dbReference>
<comment type="caution">
    <text evidence="8">The sequence shown here is derived from an EMBL/GenBank/DDBJ whole genome shotgun (WGS) entry which is preliminary data.</text>
</comment>
<evidence type="ECO:0000256" key="4">
    <source>
        <dbReference type="ARBA" id="ARBA00023125"/>
    </source>
</evidence>
<evidence type="ECO:0000313" key="8">
    <source>
        <dbReference type="EMBL" id="KXK26457.1"/>
    </source>
</evidence>
<dbReference type="InterPro" id="IPR013324">
    <property type="entry name" value="RNA_pol_sigma_r3/r4-like"/>
</dbReference>
<evidence type="ECO:0000256" key="3">
    <source>
        <dbReference type="ARBA" id="ARBA00023082"/>
    </source>
</evidence>
<evidence type="ECO:0000256" key="1">
    <source>
        <dbReference type="ARBA" id="ARBA00010641"/>
    </source>
</evidence>
<dbReference type="EMBL" id="JYNZ01000003">
    <property type="protein sequence ID" value="KXK26457.1"/>
    <property type="molecule type" value="Genomic_DNA"/>
</dbReference>
<name>A0A136LXY5_9BACT</name>
<dbReference type="Gene3D" id="1.10.10.10">
    <property type="entry name" value="Winged helix-like DNA-binding domain superfamily/Winged helix DNA-binding domain"/>
    <property type="match status" value="1"/>
</dbReference>
<dbReference type="InterPro" id="IPR039425">
    <property type="entry name" value="RNA_pol_sigma-70-like"/>
</dbReference>
<keyword evidence="4" id="KW-0238">DNA-binding</keyword>
<dbReference type="PANTHER" id="PTHR43133:SF62">
    <property type="entry name" value="RNA POLYMERASE SIGMA FACTOR SIGZ"/>
    <property type="match status" value="1"/>
</dbReference>
<reference evidence="8 9" key="1">
    <citation type="submission" date="2015-02" db="EMBL/GenBank/DDBJ databases">
        <title>Improved understanding of the partial-nitritation anammox process through 23 genomes representing the majority of the microbial community.</title>
        <authorList>
            <person name="Speth D.R."/>
            <person name="In T Zandt M."/>
            <person name="Guerrero Cruz S."/>
            <person name="Jetten M.S."/>
            <person name="Dutilh B.E."/>
        </authorList>
    </citation>
    <scope>NUCLEOTIDE SEQUENCE [LARGE SCALE GENOMIC DNA]</scope>
    <source>
        <strain evidence="8">OLB20</strain>
    </source>
</reference>
<dbReference type="InterPro" id="IPR007630">
    <property type="entry name" value="RNA_pol_sigma70_r4"/>
</dbReference>
<dbReference type="Gene3D" id="1.10.1740.10">
    <property type="match status" value="1"/>
</dbReference>
<dbReference type="SUPFAM" id="SSF88659">
    <property type="entry name" value="Sigma3 and sigma4 domains of RNA polymerase sigma factors"/>
    <property type="match status" value="1"/>
</dbReference>
<dbReference type="SUPFAM" id="SSF88946">
    <property type="entry name" value="Sigma2 domain of RNA polymerase sigma factors"/>
    <property type="match status" value="1"/>
</dbReference>
<feature type="domain" description="RNA polymerase sigma-70 region 2" evidence="6">
    <location>
        <begin position="21"/>
        <end position="86"/>
    </location>
</feature>
<keyword evidence="5" id="KW-0804">Transcription</keyword>
<evidence type="ECO:0000313" key="9">
    <source>
        <dbReference type="Proteomes" id="UP000070457"/>
    </source>
</evidence>
<keyword evidence="2" id="KW-0805">Transcription regulation</keyword>
<dbReference type="InterPro" id="IPR013325">
    <property type="entry name" value="RNA_pol_sigma_r2"/>
</dbReference>
<gene>
    <name evidence="8" type="primary">sigW_1</name>
    <name evidence="8" type="ORF">TR69_WS6001000461</name>
</gene>
<dbReference type="Proteomes" id="UP000070457">
    <property type="component" value="Unassembled WGS sequence"/>
</dbReference>
<evidence type="ECO:0000259" key="6">
    <source>
        <dbReference type="Pfam" id="PF04542"/>
    </source>
</evidence>
<proteinExistence type="inferred from homology"/>
<dbReference type="InterPro" id="IPR036388">
    <property type="entry name" value="WH-like_DNA-bd_sf"/>
</dbReference>
<evidence type="ECO:0000256" key="5">
    <source>
        <dbReference type="ARBA" id="ARBA00023163"/>
    </source>
</evidence>
<dbReference type="GO" id="GO:0016987">
    <property type="term" value="F:sigma factor activity"/>
    <property type="evidence" value="ECO:0007669"/>
    <property type="project" value="UniProtKB-KW"/>
</dbReference>
<evidence type="ECO:0000259" key="7">
    <source>
        <dbReference type="Pfam" id="PF04545"/>
    </source>
</evidence>
<dbReference type="PANTHER" id="PTHR43133">
    <property type="entry name" value="RNA POLYMERASE ECF-TYPE SIGMA FACTO"/>
    <property type="match status" value="1"/>
</dbReference>
<evidence type="ECO:0000256" key="2">
    <source>
        <dbReference type="ARBA" id="ARBA00023015"/>
    </source>
</evidence>
<dbReference type="GO" id="GO:0006352">
    <property type="term" value="P:DNA-templated transcription initiation"/>
    <property type="evidence" value="ECO:0007669"/>
    <property type="project" value="InterPro"/>
</dbReference>
<dbReference type="InterPro" id="IPR014284">
    <property type="entry name" value="RNA_pol_sigma-70_dom"/>
</dbReference>
<dbReference type="NCBIfam" id="TIGR02937">
    <property type="entry name" value="sigma70-ECF"/>
    <property type="match status" value="1"/>
</dbReference>
<dbReference type="Pfam" id="PF04542">
    <property type="entry name" value="Sigma70_r2"/>
    <property type="match status" value="1"/>
</dbReference>
<keyword evidence="3" id="KW-0731">Sigma factor</keyword>
<sequence length="171" mass="20153">MDKETLLKAKQGDKESLAAIFDQYADRLYRYVYIRIRDQVRSEDLVSVIFIKILENIDRLDISKNFEAWMFTIARNALIDSLRKNRFVTATEMIDIARDEVDHEENADTEILIDEVRIYLEDLKGLEREVIELTYFGGLNDKEISKIIKKPVGNIRVIRFRAVKKLQQLLQ</sequence>
<dbReference type="AlphaFoldDB" id="A0A136LXY5"/>
<comment type="similarity">
    <text evidence="1">Belongs to the sigma-70 factor family. ECF subfamily.</text>
</comment>
<dbReference type="GO" id="GO:0003677">
    <property type="term" value="F:DNA binding"/>
    <property type="evidence" value="ECO:0007669"/>
    <property type="project" value="UniProtKB-KW"/>
</dbReference>
<protein>
    <submittedName>
        <fullName evidence="8">ECF RNA polymerase sigma factor SigW</fullName>
    </submittedName>
</protein>
<accession>A0A136LXY5</accession>
<feature type="domain" description="RNA polymerase sigma-70 region 4" evidence="7">
    <location>
        <begin position="120"/>
        <end position="167"/>
    </location>
</feature>
<dbReference type="InterPro" id="IPR007627">
    <property type="entry name" value="RNA_pol_sigma70_r2"/>
</dbReference>